<evidence type="ECO:0000259" key="5">
    <source>
        <dbReference type="PROSITE" id="PS50949"/>
    </source>
</evidence>
<dbReference type="InterPro" id="IPR036390">
    <property type="entry name" value="WH_DNA-bd_sf"/>
</dbReference>
<dbReference type="Gene3D" id="1.20.120.530">
    <property type="entry name" value="GntR ligand-binding domain-like"/>
    <property type="match status" value="1"/>
</dbReference>
<organism evidence="6 7">
    <name type="scientific">Streptomyces yanii</name>
    <dbReference type="NCBI Taxonomy" id="78510"/>
    <lineage>
        <taxon>Bacteria</taxon>
        <taxon>Bacillati</taxon>
        <taxon>Actinomycetota</taxon>
        <taxon>Actinomycetes</taxon>
        <taxon>Kitasatosporales</taxon>
        <taxon>Streptomycetaceae</taxon>
        <taxon>Streptomyces</taxon>
    </lineage>
</organism>
<evidence type="ECO:0000313" key="6">
    <source>
        <dbReference type="EMBL" id="MFB9571722.1"/>
    </source>
</evidence>
<gene>
    <name evidence="6" type="ORF">ACFFTL_05005</name>
</gene>
<dbReference type="Pfam" id="PF00392">
    <property type="entry name" value="GntR"/>
    <property type="match status" value="1"/>
</dbReference>
<comment type="caution">
    <text evidence="6">The sequence shown here is derived from an EMBL/GenBank/DDBJ whole genome shotgun (WGS) entry which is preliminary data.</text>
</comment>
<keyword evidence="2" id="KW-0238">DNA-binding</keyword>
<dbReference type="CDD" id="cd07377">
    <property type="entry name" value="WHTH_GntR"/>
    <property type="match status" value="1"/>
</dbReference>
<evidence type="ECO:0000256" key="2">
    <source>
        <dbReference type="ARBA" id="ARBA00023125"/>
    </source>
</evidence>
<dbReference type="PROSITE" id="PS50949">
    <property type="entry name" value="HTH_GNTR"/>
    <property type="match status" value="1"/>
</dbReference>
<dbReference type="Pfam" id="PF07729">
    <property type="entry name" value="FCD"/>
    <property type="match status" value="1"/>
</dbReference>
<dbReference type="InterPro" id="IPR008920">
    <property type="entry name" value="TF_FadR/GntR_C"/>
</dbReference>
<dbReference type="SMART" id="SM00895">
    <property type="entry name" value="FCD"/>
    <property type="match status" value="1"/>
</dbReference>
<protein>
    <submittedName>
        <fullName evidence="6">FadR/GntR family transcriptional regulator</fullName>
    </submittedName>
</protein>
<evidence type="ECO:0000256" key="1">
    <source>
        <dbReference type="ARBA" id="ARBA00023015"/>
    </source>
</evidence>
<proteinExistence type="predicted"/>
<feature type="domain" description="HTH gntR-type" evidence="5">
    <location>
        <begin position="7"/>
        <end position="75"/>
    </location>
</feature>
<reference evidence="6 7" key="1">
    <citation type="submission" date="2024-09" db="EMBL/GenBank/DDBJ databases">
        <authorList>
            <person name="Sun Q."/>
            <person name="Mori K."/>
        </authorList>
    </citation>
    <scope>NUCLEOTIDE SEQUENCE [LARGE SCALE GENOMIC DNA]</scope>
    <source>
        <strain evidence="6 7">JCM 3331</strain>
    </source>
</reference>
<dbReference type="PANTHER" id="PTHR43537">
    <property type="entry name" value="TRANSCRIPTIONAL REGULATOR, GNTR FAMILY"/>
    <property type="match status" value="1"/>
</dbReference>
<dbReference type="EMBL" id="JBHMCG010000017">
    <property type="protein sequence ID" value="MFB9571722.1"/>
    <property type="molecule type" value="Genomic_DNA"/>
</dbReference>
<feature type="region of interest" description="Disordered" evidence="4">
    <location>
        <begin position="221"/>
        <end position="240"/>
    </location>
</feature>
<dbReference type="PRINTS" id="PR00035">
    <property type="entry name" value="HTHGNTR"/>
</dbReference>
<name>A0ABV5R1J0_9ACTN</name>
<dbReference type="SUPFAM" id="SSF48008">
    <property type="entry name" value="GntR ligand-binding domain-like"/>
    <property type="match status" value="1"/>
</dbReference>
<evidence type="ECO:0000256" key="3">
    <source>
        <dbReference type="ARBA" id="ARBA00023163"/>
    </source>
</evidence>
<sequence length="240" mass="25397">MKKIERISLVEAISGQLQEGIASGRWPVGGRIPSENELAERLGVSRVSVRAAVQGLVQVGLLTTRQGNGTYVAARDATDVAIRRRLDDARDGDVVEVRHGMDILAAGLAAARRTEQDIAALNDALARRTAAGTTLDEAAFVVADVEFHLCVARASHNELLIELYSTFASALADSIRGDRCLQVFAQGRDAWHSALATAIEEGDADAATGASLALLHNRPAAPRDRTFTDGDDSGEGSAIT</sequence>
<keyword evidence="1" id="KW-0805">Transcription regulation</keyword>
<dbReference type="Gene3D" id="1.10.10.10">
    <property type="entry name" value="Winged helix-like DNA-binding domain superfamily/Winged helix DNA-binding domain"/>
    <property type="match status" value="1"/>
</dbReference>
<evidence type="ECO:0000256" key="4">
    <source>
        <dbReference type="SAM" id="MobiDB-lite"/>
    </source>
</evidence>
<dbReference type="InterPro" id="IPR000524">
    <property type="entry name" value="Tscrpt_reg_HTH_GntR"/>
</dbReference>
<evidence type="ECO:0000313" key="7">
    <source>
        <dbReference type="Proteomes" id="UP001589710"/>
    </source>
</evidence>
<accession>A0ABV5R1J0</accession>
<keyword evidence="3" id="KW-0804">Transcription</keyword>
<dbReference type="SMART" id="SM00345">
    <property type="entry name" value="HTH_GNTR"/>
    <property type="match status" value="1"/>
</dbReference>
<dbReference type="Proteomes" id="UP001589710">
    <property type="component" value="Unassembled WGS sequence"/>
</dbReference>
<dbReference type="RefSeq" id="WP_345515877.1">
    <property type="nucleotide sequence ID" value="NZ_BAAAXD010000034.1"/>
</dbReference>
<dbReference type="SUPFAM" id="SSF46785">
    <property type="entry name" value="Winged helix' DNA-binding domain"/>
    <property type="match status" value="1"/>
</dbReference>
<dbReference type="InterPro" id="IPR036388">
    <property type="entry name" value="WH-like_DNA-bd_sf"/>
</dbReference>
<keyword evidence="7" id="KW-1185">Reference proteome</keyword>
<dbReference type="InterPro" id="IPR011711">
    <property type="entry name" value="GntR_C"/>
</dbReference>
<dbReference type="PANTHER" id="PTHR43537:SF47">
    <property type="entry name" value="REGULATORY PROTEIN GNTR HTH"/>
    <property type="match status" value="1"/>
</dbReference>